<dbReference type="AlphaFoldDB" id="A0A3A8NIR7"/>
<dbReference type="Gene3D" id="2.40.30.170">
    <property type="match status" value="1"/>
</dbReference>
<evidence type="ECO:0000313" key="2">
    <source>
        <dbReference type="EMBL" id="RKH44148.1"/>
    </source>
</evidence>
<comment type="caution">
    <text evidence="2">The sequence shown here is derived from an EMBL/GenBank/DDBJ whole genome shotgun (WGS) entry which is preliminary data.</text>
</comment>
<dbReference type="Gene3D" id="1.10.287.470">
    <property type="entry name" value="Helix hairpin bin"/>
    <property type="match status" value="1"/>
</dbReference>
<evidence type="ECO:0000313" key="3">
    <source>
        <dbReference type="Proteomes" id="UP000272888"/>
    </source>
</evidence>
<evidence type="ECO:0000256" key="1">
    <source>
        <dbReference type="SAM" id="MobiDB-lite"/>
    </source>
</evidence>
<dbReference type="Proteomes" id="UP000272888">
    <property type="component" value="Unassembled WGS sequence"/>
</dbReference>
<proteinExistence type="predicted"/>
<organism evidence="2 3">
    <name type="scientific">Corallococcus llansteffanensis</name>
    <dbReference type="NCBI Taxonomy" id="2316731"/>
    <lineage>
        <taxon>Bacteria</taxon>
        <taxon>Pseudomonadati</taxon>
        <taxon>Myxococcota</taxon>
        <taxon>Myxococcia</taxon>
        <taxon>Myxococcales</taxon>
        <taxon>Cystobacterineae</taxon>
        <taxon>Myxococcaceae</taxon>
        <taxon>Corallococcus</taxon>
    </lineage>
</organism>
<dbReference type="GO" id="GO:0015562">
    <property type="term" value="F:efflux transmembrane transporter activity"/>
    <property type="evidence" value="ECO:0007669"/>
    <property type="project" value="TreeGrafter"/>
</dbReference>
<dbReference type="GO" id="GO:1990281">
    <property type="term" value="C:efflux pump complex"/>
    <property type="evidence" value="ECO:0007669"/>
    <property type="project" value="TreeGrafter"/>
</dbReference>
<dbReference type="EMBL" id="RAWB01000614">
    <property type="protein sequence ID" value="RKH44148.1"/>
    <property type="molecule type" value="Genomic_DNA"/>
</dbReference>
<dbReference type="Gene3D" id="2.40.50.100">
    <property type="match status" value="1"/>
</dbReference>
<accession>A0A3A8NIR7</accession>
<keyword evidence="3" id="KW-1185">Reference proteome</keyword>
<protein>
    <submittedName>
        <fullName evidence="2">HlyD family efflux transporter periplasmic adaptor subunit</fullName>
    </submittedName>
</protein>
<feature type="compositionally biased region" description="Low complexity" evidence="1">
    <location>
        <begin position="8"/>
        <end position="21"/>
    </location>
</feature>
<dbReference type="SUPFAM" id="SSF111369">
    <property type="entry name" value="HlyD-like secretion proteins"/>
    <property type="match status" value="1"/>
</dbReference>
<feature type="region of interest" description="Disordered" evidence="1">
    <location>
        <begin position="1"/>
        <end position="33"/>
    </location>
</feature>
<gene>
    <name evidence="2" type="ORF">D7V93_36485</name>
</gene>
<reference evidence="3" key="1">
    <citation type="submission" date="2018-09" db="EMBL/GenBank/DDBJ databases">
        <authorList>
            <person name="Livingstone P.G."/>
            <person name="Whitworth D.E."/>
        </authorList>
    </citation>
    <scope>NUCLEOTIDE SEQUENCE [LARGE SCALE GENOMIC DNA]</scope>
    <source>
        <strain evidence="3">CA051B</strain>
    </source>
</reference>
<dbReference type="PANTHER" id="PTHR30469">
    <property type="entry name" value="MULTIDRUG RESISTANCE PROTEIN MDTA"/>
    <property type="match status" value="1"/>
</dbReference>
<sequence>MGAARVWGPGRAGAPASRSRPPVAPASPSPSGVSQDAFLGVVVAREHVELSAPFEGRMERLTVQVGDVVAAGAVLGQLDLHALQQDVEMAKARLAAARIEEVRFELEQAAASARLARMLRAAPGTFPEDELAAVQHQEKIALNRLKAGQAAIQEQQAVLEQRRQRLAEGVLLAPFDARVVERSLDPGAAVRAGAPILRLSRTGPARVRFALPVERLGAVVPGARVRVELPGLGRAFTGSVESVSPEVDAASEMIFALASLGTEGGSLEGVVVGAEARVTPLEARGAMSLAAERGAPLEP</sequence>
<dbReference type="PANTHER" id="PTHR30469:SF15">
    <property type="entry name" value="HLYD FAMILY OF SECRETION PROTEINS"/>
    <property type="match status" value="1"/>
</dbReference>
<name>A0A3A8NIR7_9BACT</name>